<reference evidence="2 3" key="1">
    <citation type="submission" date="2019-11" db="EMBL/GenBank/DDBJ databases">
        <title>Whole-genome sequence of a Rhodoblastus acidophilus DSM 142.</title>
        <authorList>
            <person name="Kyndt J.A."/>
            <person name="Meyer T.E."/>
        </authorList>
    </citation>
    <scope>NUCLEOTIDE SEQUENCE [LARGE SCALE GENOMIC DNA]</scope>
    <source>
        <strain evidence="2 3">DSM 142</strain>
    </source>
</reference>
<dbReference type="EMBL" id="WNKS01000007">
    <property type="protein sequence ID" value="MTV31419.1"/>
    <property type="molecule type" value="Genomic_DNA"/>
</dbReference>
<protein>
    <submittedName>
        <fullName evidence="2">Uncharacterized protein</fullName>
    </submittedName>
</protein>
<evidence type="ECO:0000313" key="2">
    <source>
        <dbReference type="EMBL" id="MTV31419.1"/>
    </source>
</evidence>
<organism evidence="2 3">
    <name type="scientific">Rhodoblastus acidophilus</name>
    <name type="common">Rhodopseudomonas acidophila</name>
    <dbReference type="NCBI Taxonomy" id="1074"/>
    <lineage>
        <taxon>Bacteria</taxon>
        <taxon>Pseudomonadati</taxon>
        <taxon>Pseudomonadota</taxon>
        <taxon>Alphaproteobacteria</taxon>
        <taxon>Hyphomicrobiales</taxon>
        <taxon>Rhodoblastaceae</taxon>
        <taxon>Rhodoblastus</taxon>
    </lineage>
</organism>
<evidence type="ECO:0000313" key="3">
    <source>
        <dbReference type="Proteomes" id="UP000439113"/>
    </source>
</evidence>
<proteinExistence type="predicted"/>
<name>A0A6N8DLQ5_RHOAC</name>
<dbReference type="Proteomes" id="UP000439113">
    <property type="component" value="Unassembled WGS sequence"/>
</dbReference>
<sequence length="456" mass="49056">MGIGTGLGSFMDGLMKGAQVSNQLESSQREQDRADKRLDLETTRDKRQADADALKLKKDGADFDYQQQERAANAPVLAGQRKSVLQSLQDQQDMRETLSGGMKQAQQDYDAEKAKSITATPGADGKTVLAVDGQQVASADEAEKLFQQRHGSFMDHFRQTYLPKVQQMYLSRGDAANADAWQKWGQNQKIQGGMEAYGRLEGRAQMGDWSGVANEFNSLTQNKDYNPFHGHQAKATVLKDDKGNAVGIHVEYQDPSGGAKFARDFKDMAEFHQLAAQYNPQQIFEQTKTQVEATQAAKVKMAEKNNEVAGQIAVERAKSDGQIDQERVKTALKTAGGDPDTAKGVLETYDKIKDPISNKVTAKDPATGKDVELSVEEGMRKASEIYHTVRTRGVTGAAAAPAAPAAAGAAPIKTAPAPRLLMSRPGAAAIGARTPAPAPAAAPAKAKTPAPADEEE</sequence>
<gene>
    <name evidence="2" type="ORF">GJ654_10475</name>
</gene>
<feature type="region of interest" description="Disordered" evidence="1">
    <location>
        <begin position="18"/>
        <end position="52"/>
    </location>
</feature>
<dbReference type="RefSeq" id="WP_155446104.1">
    <property type="nucleotide sequence ID" value="NZ_JAOQNR010000010.1"/>
</dbReference>
<evidence type="ECO:0000256" key="1">
    <source>
        <dbReference type="SAM" id="MobiDB-lite"/>
    </source>
</evidence>
<dbReference type="AlphaFoldDB" id="A0A6N8DLQ5"/>
<accession>A0A6N8DLQ5</accession>
<feature type="region of interest" description="Disordered" evidence="1">
    <location>
        <begin position="426"/>
        <end position="456"/>
    </location>
</feature>
<comment type="caution">
    <text evidence="2">The sequence shown here is derived from an EMBL/GenBank/DDBJ whole genome shotgun (WGS) entry which is preliminary data.</text>
</comment>
<feature type="compositionally biased region" description="Basic and acidic residues" evidence="1">
    <location>
        <begin position="27"/>
        <end position="52"/>
    </location>
</feature>